<keyword evidence="3 6" id="KW-0812">Transmembrane</keyword>
<evidence type="ECO:0000256" key="3">
    <source>
        <dbReference type="ARBA" id="ARBA00022692"/>
    </source>
</evidence>
<proteinExistence type="predicted"/>
<protein>
    <recommendedName>
        <fullName evidence="7">Type II secretion system protein GspF domain-containing protein</fullName>
    </recommendedName>
</protein>
<accession>A0ABN8E5R6</accession>
<reference evidence="8" key="1">
    <citation type="submission" date="2021-11" db="EMBL/GenBank/DDBJ databases">
        <authorList>
            <person name="Rodrigo-Torres L."/>
            <person name="Arahal R. D."/>
            <person name="Lucena T."/>
        </authorList>
    </citation>
    <scope>NUCLEOTIDE SEQUENCE</scope>
    <source>
        <strain evidence="8">CECT 7928</strain>
    </source>
</reference>
<dbReference type="InterPro" id="IPR018076">
    <property type="entry name" value="T2SS_GspF_dom"/>
</dbReference>
<feature type="domain" description="Type II secretion system protein GspF" evidence="7">
    <location>
        <begin position="151"/>
        <end position="277"/>
    </location>
</feature>
<comment type="caution">
    <text evidence="8">The sequence shown here is derived from an EMBL/GenBank/DDBJ whole genome shotgun (WGS) entry which is preliminary data.</text>
</comment>
<evidence type="ECO:0000313" key="8">
    <source>
        <dbReference type="EMBL" id="CAH0540331.1"/>
    </source>
</evidence>
<organism evidence="8 9">
    <name type="scientific">Vibrio marisflavi CECT 7928</name>
    <dbReference type="NCBI Taxonomy" id="634439"/>
    <lineage>
        <taxon>Bacteria</taxon>
        <taxon>Pseudomonadati</taxon>
        <taxon>Pseudomonadota</taxon>
        <taxon>Gammaproteobacteria</taxon>
        <taxon>Vibrionales</taxon>
        <taxon>Vibrionaceae</taxon>
        <taxon>Vibrio</taxon>
    </lineage>
</organism>
<evidence type="ECO:0000256" key="5">
    <source>
        <dbReference type="ARBA" id="ARBA00023136"/>
    </source>
</evidence>
<keyword evidence="9" id="KW-1185">Reference proteome</keyword>
<evidence type="ECO:0000256" key="2">
    <source>
        <dbReference type="ARBA" id="ARBA00022475"/>
    </source>
</evidence>
<keyword evidence="5 6" id="KW-0472">Membrane</keyword>
<dbReference type="PANTHER" id="PTHR35007:SF2">
    <property type="entry name" value="PILUS ASSEMBLE PROTEIN"/>
    <property type="match status" value="1"/>
</dbReference>
<dbReference type="PANTHER" id="PTHR35007">
    <property type="entry name" value="INTEGRAL MEMBRANE PROTEIN-RELATED"/>
    <property type="match status" value="1"/>
</dbReference>
<dbReference type="EMBL" id="CAKLDM010000002">
    <property type="protein sequence ID" value="CAH0540331.1"/>
    <property type="molecule type" value="Genomic_DNA"/>
</dbReference>
<evidence type="ECO:0000313" key="9">
    <source>
        <dbReference type="Proteomes" id="UP000838748"/>
    </source>
</evidence>
<evidence type="ECO:0000256" key="6">
    <source>
        <dbReference type="SAM" id="Phobius"/>
    </source>
</evidence>
<sequence length="289" mass="32539">MSGQNLLFLAMAAVFLGVVLVAWIVYVLATRRQVLNRYSLSDGTASTFYDQVEQFLPSSVSTNVDKIEEKFYAAGFYDFKYAHLYMPLKYIMALVGIGAVVWYGTDKWSTMTLVAAGAGWLIVCISLPDMWLDGRAKQLRAKISNQLPYLLDLLAMCIQTGMTVESAMSYVGRELHEFDYDLAHVLKRTNERARIVGLEQALDELYERIPTNEVRSFVMTFKQSIKYGSSVYEVLTTLAADIRELKMLELEERVGKLSAKISVPLILFIMVPIIILIAAPGVMRMLQGV</sequence>
<feature type="transmembrane region" description="Helical" evidence="6">
    <location>
        <begin position="111"/>
        <end position="132"/>
    </location>
</feature>
<dbReference type="Pfam" id="PF00482">
    <property type="entry name" value="T2SSF"/>
    <property type="match status" value="1"/>
</dbReference>
<evidence type="ECO:0000256" key="4">
    <source>
        <dbReference type="ARBA" id="ARBA00022989"/>
    </source>
</evidence>
<gene>
    <name evidence="8" type="ORF">VMF7928_02776</name>
</gene>
<evidence type="ECO:0000256" key="1">
    <source>
        <dbReference type="ARBA" id="ARBA00004651"/>
    </source>
</evidence>
<dbReference type="Proteomes" id="UP000838748">
    <property type="component" value="Unassembled WGS sequence"/>
</dbReference>
<feature type="transmembrane region" description="Helical" evidence="6">
    <location>
        <begin position="6"/>
        <end position="29"/>
    </location>
</feature>
<evidence type="ECO:0000259" key="7">
    <source>
        <dbReference type="Pfam" id="PF00482"/>
    </source>
</evidence>
<keyword evidence="2" id="KW-1003">Cell membrane</keyword>
<feature type="transmembrane region" description="Helical" evidence="6">
    <location>
        <begin position="263"/>
        <end position="283"/>
    </location>
</feature>
<feature type="transmembrane region" description="Helical" evidence="6">
    <location>
        <begin position="88"/>
        <end position="105"/>
    </location>
</feature>
<comment type="subcellular location">
    <subcellularLocation>
        <location evidence="1">Cell membrane</location>
        <topology evidence="1">Multi-pass membrane protein</topology>
    </subcellularLocation>
</comment>
<keyword evidence="4 6" id="KW-1133">Transmembrane helix</keyword>
<name>A0ABN8E5R6_9VIBR</name>